<organism evidence="2 3">
    <name type="scientific">Carnegiea gigantea</name>
    <dbReference type="NCBI Taxonomy" id="171969"/>
    <lineage>
        <taxon>Eukaryota</taxon>
        <taxon>Viridiplantae</taxon>
        <taxon>Streptophyta</taxon>
        <taxon>Embryophyta</taxon>
        <taxon>Tracheophyta</taxon>
        <taxon>Spermatophyta</taxon>
        <taxon>Magnoliopsida</taxon>
        <taxon>eudicotyledons</taxon>
        <taxon>Gunneridae</taxon>
        <taxon>Pentapetalae</taxon>
        <taxon>Caryophyllales</taxon>
        <taxon>Cactineae</taxon>
        <taxon>Cactaceae</taxon>
        <taxon>Cactoideae</taxon>
        <taxon>Echinocereeae</taxon>
        <taxon>Carnegiea</taxon>
    </lineage>
</organism>
<proteinExistence type="predicted"/>
<feature type="compositionally biased region" description="Polar residues" evidence="1">
    <location>
        <begin position="325"/>
        <end position="336"/>
    </location>
</feature>
<dbReference type="Proteomes" id="UP001153076">
    <property type="component" value="Unassembled WGS sequence"/>
</dbReference>
<feature type="region of interest" description="Disordered" evidence="1">
    <location>
        <begin position="172"/>
        <end position="204"/>
    </location>
</feature>
<sequence length="374" mass="41995">MIGDTKFTILIKYRGWSISLDRDRDEYSVMDLVRDAHAFLNKPPIERRPQFVSLSSHPPNKPSLKWPVNSDNDLMKMFDKWKGRKRVKLVIIERKSPTVIDKLLLQLDGRLGGINVDGIDESQLHSTLSIVLNVPLSTEASIPLNTPCSSLPTPSSHKADLTEAQVRSDGYGKDVMVSDEDGESDDEFEGESSGSEGLEGTESDGSGVIAALRDIFPVARRRIYLVHFMRNFKKLHSAPKLSLLLSRAAKAYLLVNHKKFIECLQKESPVAYTWTMEEPIEHWYRHTFETTTKDDCTSMNAPSPQLPRRSPRKVASTEPSKNKKQGNFESSSTPLSRITIATTKKPTIKRRPQNASSSQDLSCMSLDELRAAVL</sequence>
<comment type="caution">
    <text evidence="2">The sequence shown here is derived from an EMBL/GenBank/DDBJ whole genome shotgun (WGS) entry which is preliminary data.</text>
</comment>
<evidence type="ECO:0000256" key="1">
    <source>
        <dbReference type="SAM" id="MobiDB-lite"/>
    </source>
</evidence>
<keyword evidence="3" id="KW-1185">Reference proteome</keyword>
<reference evidence="2" key="1">
    <citation type="submission" date="2022-04" db="EMBL/GenBank/DDBJ databases">
        <title>Carnegiea gigantea Genome sequencing and assembly v2.</title>
        <authorList>
            <person name="Copetti D."/>
            <person name="Sanderson M.J."/>
            <person name="Burquez A."/>
            <person name="Wojciechowski M.F."/>
        </authorList>
    </citation>
    <scope>NUCLEOTIDE SEQUENCE</scope>
    <source>
        <strain evidence="2">SGP5-SGP5p</strain>
        <tissue evidence="2">Aerial part</tissue>
    </source>
</reference>
<gene>
    <name evidence="2" type="ORF">Cgig2_012840</name>
</gene>
<evidence type="ECO:0000313" key="2">
    <source>
        <dbReference type="EMBL" id="KAJ8438945.1"/>
    </source>
</evidence>
<feature type="compositionally biased region" description="Acidic residues" evidence="1">
    <location>
        <begin position="177"/>
        <end position="190"/>
    </location>
</feature>
<protein>
    <submittedName>
        <fullName evidence="2">Uncharacterized protein</fullName>
    </submittedName>
</protein>
<accession>A0A9Q1QFU3</accession>
<feature type="compositionally biased region" description="Low complexity" evidence="1">
    <location>
        <begin position="191"/>
        <end position="204"/>
    </location>
</feature>
<evidence type="ECO:0000313" key="3">
    <source>
        <dbReference type="Proteomes" id="UP001153076"/>
    </source>
</evidence>
<dbReference type="EMBL" id="JAKOGI010000236">
    <property type="protein sequence ID" value="KAJ8438945.1"/>
    <property type="molecule type" value="Genomic_DNA"/>
</dbReference>
<name>A0A9Q1QFU3_9CARY</name>
<feature type="region of interest" description="Disordered" evidence="1">
    <location>
        <begin position="294"/>
        <end position="360"/>
    </location>
</feature>
<dbReference type="AlphaFoldDB" id="A0A9Q1QFU3"/>